<keyword evidence="3" id="KW-1185">Reference proteome</keyword>
<accession>A0A9W9KQY4</accession>
<name>A0A9W9KQY4_9EURO</name>
<reference evidence="2" key="2">
    <citation type="journal article" date="2023" name="IMA Fungus">
        <title>Comparative genomic study of the Penicillium genus elucidates a diverse pangenome and 15 lateral gene transfer events.</title>
        <authorList>
            <person name="Petersen C."/>
            <person name="Sorensen T."/>
            <person name="Nielsen M.R."/>
            <person name="Sondergaard T.E."/>
            <person name="Sorensen J.L."/>
            <person name="Fitzpatrick D.A."/>
            <person name="Frisvad J.C."/>
            <person name="Nielsen K.L."/>
        </authorList>
    </citation>
    <scope>NUCLEOTIDE SEQUENCE</scope>
    <source>
        <strain evidence="2">IBT 30069</strain>
    </source>
</reference>
<gene>
    <name evidence="2" type="ORF">N7456_000465</name>
</gene>
<dbReference type="AlphaFoldDB" id="A0A9W9KQY4"/>
<dbReference type="Proteomes" id="UP001149165">
    <property type="component" value="Unassembled WGS sequence"/>
</dbReference>
<feature type="region of interest" description="Disordered" evidence="1">
    <location>
        <begin position="1"/>
        <end position="95"/>
    </location>
</feature>
<protein>
    <submittedName>
        <fullName evidence="2">Uncharacterized protein</fullName>
    </submittedName>
</protein>
<comment type="caution">
    <text evidence="2">The sequence shown here is derived from an EMBL/GenBank/DDBJ whole genome shotgun (WGS) entry which is preliminary data.</text>
</comment>
<proteinExistence type="predicted"/>
<reference evidence="2" key="1">
    <citation type="submission" date="2022-11" db="EMBL/GenBank/DDBJ databases">
        <authorList>
            <person name="Petersen C."/>
        </authorList>
    </citation>
    <scope>NUCLEOTIDE SEQUENCE</scope>
    <source>
        <strain evidence="2">IBT 30069</strain>
    </source>
</reference>
<evidence type="ECO:0000256" key="1">
    <source>
        <dbReference type="SAM" id="MobiDB-lite"/>
    </source>
</evidence>
<evidence type="ECO:0000313" key="2">
    <source>
        <dbReference type="EMBL" id="KAJ5116117.1"/>
    </source>
</evidence>
<organism evidence="2 3">
    <name type="scientific">Penicillium angulare</name>
    <dbReference type="NCBI Taxonomy" id="116970"/>
    <lineage>
        <taxon>Eukaryota</taxon>
        <taxon>Fungi</taxon>
        <taxon>Dikarya</taxon>
        <taxon>Ascomycota</taxon>
        <taxon>Pezizomycotina</taxon>
        <taxon>Eurotiomycetes</taxon>
        <taxon>Eurotiomycetidae</taxon>
        <taxon>Eurotiales</taxon>
        <taxon>Aspergillaceae</taxon>
        <taxon>Penicillium</taxon>
    </lineage>
</organism>
<sequence>MPESYTSSSYYYSSSTNANEGTTTTGHRYSTTSHTEPDGTTTVRTAHQDLGQAPVIEERKYDRTGEEQLELELPGPGGSSAGGVRRITDLDEEEI</sequence>
<evidence type="ECO:0000313" key="3">
    <source>
        <dbReference type="Proteomes" id="UP001149165"/>
    </source>
</evidence>
<feature type="compositionally biased region" description="Basic and acidic residues" evidence="1">
    <location>
        <begin position="56"/>
        <end position="66"/>
    </location>
</feature>
<dbReference type="EMBL" id="JAPQKH010000001">
    <property type="protein sequence ID" value="KAJ5116117.1"/>
    <property type="molecule type" value="Genomic_DNA"/>
</dbReference>
<feature type="compositionally biased region" description="Low complexity" evidence="1">
    <location>
        <begin position="1"/>
        <end position="34"/>
    </location>
</feature>